<feature type="transmembrane region" description="Helical" evidence="3">
    <location>
        <begin position="94"/>
        <end position="114"/>
    </location>
</feature>
<keyword evidence="3" id="KW-1133">Transmembrane helix</keyword>
<evidence type="ECO:0000313" key="4">
    <source>
        <dbReference type="EMBL" id="VDR29012.1"/>
    </source>
</evidence>
<feature type="transmembrane region" description="Helical" evidence="3">
    <location>
        <begin position="35"/>
        <end position="55"/>
    </location>
</feature>
<gene>
    <name evidence="4" type="primary">ytfT_1</name>
    <name evidence="4" type="ORF">NCTC13098_05416</name>
</gene>
<feature type="transmembrane region" description="Helical" evidence="3">
    <location>
        <begin position="120"/>
        <end position="141"/>
    </location>
</feature>
<keyword evidence="3" id="KW-0472">Membrane</keyword>
<dbReference type="PANTHER" id="PTHR32196">
    <property type="entry name" value="ABC TRANSPORTER PERMEASE PROTEIN YPHD-RELATED-RELATED"/>
    <property type="match status" value="1"/>
</dbReference>
<reference evidence="4 5" key="1">
    <citation type="submission" date="2018-12" db="EMBL/GenBank/DDBJ databases">
        <authorList>
            <consortium name="Pathogen Informatics"/>
        </authorList>
    </citation>
    <scope>NUCLEOTIDE SEQUENCE [LARGE SCALE GENOMIC DNA]</scope>
    <source>
        <strain evidence="4 5">NCTC13098</strain>
    </source>
</reference>
<dbReference type="EMBL" id="LR131271">
    <property type="protein sequence ID" value="VDR29012.1"/>
    <property type="molecule type" value="Genomic_DNA"/>
</dbReference>
<keyword evidence="3" id="KW-0812">Transmembrane</keyword>
<organism evidence="4 5">
    <name type="scientific">Raoultella terrigena</name>
    <name type="common">Klebsiella terrigena</name>
    <dbReference type="NCBI Taxonomy" id="577"/>
    <lineage>
        <taxon>Bacteria</taxon>
        <taxon>Pseudomonadati</taxon>
        <taxon>Pseudomonadota</taxon>
        <taxon>Gammaproteobacteria</taxon>
        <taxon>Enterobacterales</taxon>
        <taxon>Enterobacteriaceae</taxon>
        <taxon>Klebsiella/Raoultella group</taxon>
        <taxon>Raoultella</taxon>
    </lineage>
</organism>
<dbReference type="AlphaFoldDB" id="A0A3P8L0W9"/>
<keyword evidence="2" id="KW-1003">Cell membrane</keyword>
<evidence type="ECO:0000256" key="1">
    <source>
        <dbReference type="ARBA" id="ARBA00022448"/>
    </source>
</evidence>
<dbReference type="Proteomes" id="UP000274346">
    <property type="component" value="Chromosome"/>
</dbReference>
<proteinExistence type="predicted"/>
<name>A0A3P8L0W9_RAOTE</name>
<keyword evidence="2" id="KW-0997">Cell inner membrane</keyword>
<feature type="transmembrane region" description="Helical" evidence="3">
    <location>
        <begin position="67"/>
        <end position="87"/>
    </location>
</feature>
<dbReference type="KEGG" id="rtg:NCTC13098_05416"/>
<accession>A0A3P8L0W9</accession>
<dbReference type="GO" id="GO:0005886">
    <property type="term" value="C:plasma membrane"/>
    <property type="evidence" value="ECO:0007669"/>
    <property type="project" value="TreeGrafter"/>
</dbReference>
<evidence type="ECO:0000256" key="3">
    <source>
        <dbReference type="SAM" id="Phobius"/>
    </source>
</evidence>
<protein>
    <submittedName>
        <fullName evidence="4">Inner membrane ABC transporter permease protein ytfT</fullName>
    </submittedName>
</protein>
<evidence type="ECO:0000313" key="5">
    <source>
        <dbReference type="Proteomes" id="UP000274346"/>
    </source>
</evidence>
<evidence type="ECO:0000256" key="2">
    <source>
        <dbReference type="ARBA" id="ARBA00022519"/>
    </source>
</evidence>
<sequence length="167" mass="18112">MKRLYFITPPEEQQREQGPDSYRDGIEPSAIFDFLYKWGMLLTVVLLIAVFGLASDNFLDPFNIINILRSIAIVTVIAIGVSISLTIGGFDLSVGSTASLANALVISLFVWHGFGATEAILITLALCTLVGLFNAFLIVVLRIPDMLATPRQPVVIQGVAMTYSYGG</sequence>
<dbReference type="PANTHER" id="PTHR32196:SF21">
    <property type="entry name" value="ABC TRANSPORTER PERMEASE PROTEIN YPHD-RELATED"/>
    <property type="match status" value="1"/>
</dbReference>
<keyword evidence="1" id="KW-0813">Transport</keyword>